<dbReference type="Gene3D" id="2.60.40.150">
    <property type="entry name" value="C2 domain"/>
    <property type="match status" value="1"/>
</dbReference>
<name>A0A507D1E0_9FUNG</name>
<dbReference type="VEuPathDB" id="FungiDB:SeMB42_g02213"/>
<dbReference type="OrthoDB" id="269822at2759"/>
<dbReference type="InterPro" id="IPR035892">
    <property type="entry name" value="C2_domain_sf"/>
</dbReference>
<feature type="non-terminal residue" evidence="2">
    <location>
        <position position="75"/>
    </location>
</feature>
<accession>A0A507D1E0</accession>
<proteinExistence type="predicted"/>
<evidence type="ECO:0000256" key="1">
    <source>
        <dbReference type="SAM" id="MobiDB-lite"/>
    </source>
</evidence>
<evidence type="ECO:0000313" key="2">
    <source>
        <dbReference type="EMBL" id="TPX45098.1"/>
    </source>
</evidence>
<evidence type="ECO:0000313" key="3">
    <source>
        <dbReference type="Proteomes" id="UP000320475"/>
    </source>
</evidence>
<gene>
    <name evidence="2" type="ORF">SeLEV6574_g04080</name>
</gene>
<reference evidence="2 3" key="1">
    <citation type="journal article" date="2019" name="Sci. Rep.">
        <title>Comparative genomics of chytrid fungi reveal insights into the obligate biotrophic and pathogenic lifestyle of Synchytrium endobioticum.</title>
        <authorList>
            <person name="van de Vossenberg B.T.L.H."/>
            <person name="Warris S."/>
            <person name="Nguyen H.D.T."/>
            <person name="van Gent-Pelzer M.P.E."/>
            <person name="Joly D.L."/>
            <person name="van de Geest H.C."/>
            <person name="Bonants P.J.M."/>
            <person name="Smith D.S."/>
            <person name="Levesque C.A."/>
            <person name="van der Lee T.A.J."/>
        </authorList>
    </citation>
    <scope>NUCLEOTIDE SEQUENCE [LARGE SCALE GENOMIC DNA]</scope>
    <source>
        <strain evidence="2 3">LEV6574</strain>
    </source>
</reference>
<comment type="caution">
    <text evidence="2">The sequence shown here is derived from an EMBL/GenBank/DDBJ whole genome shotgun (WGS) entry which is preliminary data.</text>
</comment>
<dbReference type="AlphaFoldDB" id="A0A507D1E0"/>
<dbReference type="Proteomes" id="UP000320475">
    <property type="component" value="Unassembled WGS sequence"/>
</dbReference>
<dbReference type="EMBL" id="QEAM01000155">
    <property type="protein sequence ID" value="TPX45098.1"/>
    <property type="molecule type" value="Genomic_DNA"/>
</dbReference>
<feature type="region of interest" description="Disordered" evidence="1">
    <location>
        <begin position="41"/>
        <end position="75"/>
    </location>
</feature>
<sequence>MSSNGYRHVPLYNHKGELLRFSTLFVYMRMRRASSLLYGGGSKVEGKLSSPIAPGSSEDLQSTGNSTDRLGILGQ</sequence>
<protein>
    <submittedName>
        <fullName evidence="2">Uncharacterized protein</fullName>
    </submittedName>
</protein>
<feature type="compositionally biased region" description="Polar residues" evidence="1">
    <location>
        <begin position="58"/>
        <end position="68"/>
    </location>
</feature>
<organism evidence="2 3">
    <name type="scientific">Synchytrium endobioticum</name>
    <dbReference type="NCBI Taxonomy" id="286115"/>
    <lineage>
        <taxon>Eukaryota</taxon>
        <taxon>Fungi</taxon>
        <taxon>Fungi incertae sedis</taxon>
        <taxon>Chytridiomycota</taxon>
        <taxon>Chytridiomycota incertae sedis</taxon>
        <taxon>Chytridiomycetes</taxon>
        <taxon>Synchytriales</taxon>
        <taxon>Synchytriaceae</taxon>
        <taxon>Synchytrium</taxon>
    </lineage>
</organism>